<keyword evidence="5" id="KW-1185">Reference proteome</keyword>
<comment type="similarity">
    <text evidence="1">Belongs to the aldehyde dehydrogenase family.</text>
</comment>
<dbReference type="Pfam" id="PF00171">
    <property type="entry name" value="Aldedh"/>
    <property type="match status" value="1"/>
</dbReference>
<gene>
    <name evidence="4" type="ORF">DAETH_38500</name>
</gene>
<proteinExistence type="inferred from homology"/>
<protein>
    <submittedName>
        <fullName evidence="4">Aldehyde dehydrogenase</fullName>
    </submittedName>
</protein>
<feature type="domain" description="Aldehyde dehydrogenase" evidence="3">
    <location>
        <begin position="7"/>
        <end position="462"/>
    </location>
</feature>
<dbReference type="SUPFAM" id="SSF53720">
    <property type="entry name" value="ALDH-like"/>
    <property type="match status" value="1"/>
</dbReference>
<evidence type="ECO:0000259" key="3">
    <source>
        <dbReference type="Pfam" id="PF00171"/>
    </source>
</evidence>
<dbReference type="CDD" id="cd07149">
    <property type="entry name" value="ALDH_y4uC"/>
    <property type="match status" value="1"/>
</dbReference>
<reference evidence="4" key="1">
    <citation type="submission" date="2022-07" db="EMBL/GenBank/DDBJ databases">
        <title>Complete Genome Sequence of the Radioresistant Bacterium Deinococcus aetherius ST0316, Isolated from the Air Dust collected in Lower Stratosphere above Japan.</title>
        <authorList>
            <person name="Satoh K."/>
            <person name="Hagiwara K."/>
            <person name="Katsumata K."/>
            <person name="Kubo A."/>
            <person name="Yokobori S."/>
            <person name="Yamagishi A."/>
            <person name="Oono Y."/>
            <person name="Narumi I."/>
        </authorList>
    </citation>
    <scope>NUCLEOTIDE SEQUENCE</scope>
    <source>
        <strain evidence="4">ST0316</strain>
        <plasmid evidence="4">pDAETH-1</plasmid>
    </source>
</reference>
<organism evidence="4 5">
    <name type="scientific">Deinococcus aetherius</name>
    <dbReference type="NCBI Taxonomy" id="200252"/>
    <lineage>
        <taxon>Bacteria</taxon>
        <taxon>Thermotogati</taxon>
        <taxon>Deinococcota</taxon>
        <taxon>Deinococci</taxon>
        <taxon>Deinococcales</taxon>
        <taxon>Deinococcaceae</taxon>
        <taxon>Deinococcus</taxon>
    </lineage>
</organism>
<keyword evidence="4" id="KW-0614">Plasmid</keyword>
<dbReference type="InterPro" id="IPR051020">
    <property type="entry name" value="ALDH-related_metabolic_enz"/>
</dbReference>
<dbReference type="Gene3D" id="3.40.309.10">
    <property type="entry name" value="Aldehyde Dehydrogenase, Chain A, domain 2"/>
    <property type="match status" value="1"/>
</dbReference>
<dbReference type="PANTHER" id="PTHR42991">
    <property type="entry name" value="ALDEHYDE DEHYDROGENASE"/>
    <property type="match status" value="1"/>
</dbReference>
<dbReference type="EMBL" id="AP026561">
    <property type="protein sequence ID" value="BDP43881.1"/>
    <property type="molecule type" value="Genomic_DNA"/>
</dbReference>
<dbReference type="InterPro" id="IPR016162">
    <property type="entry name" value="Ald_DH_N"/>
</dbReference>
<geneLocation type="plasmid" evidence="4 5">
    <name>pDAETH-1</name>
</geneLocation>
<dbReference type="PANTHER" id="PTHR42991:SF1">
    <property type="entry name" value="ALDEHYDE DEHYDROGENASE"/>
    <property type="match status" value="1"/>
</dbReference>
<dbReference type="InterPro" id="IPR015590">
    <property type="entry name" value="Aldehyde_DH_dom"/>
</dbReference>
<evidence type="ECO:0000313" key="5">
    <source>
        <dbReference type="Proteomes" id="UP001064971"/>
    </source>
</evidence>
<evidence type="ECO:0000256" key="2">
    <source>
        <dbReference type="ARBA" id="ARBA00023002"/>
    </source>
</evidence>
<evidence type="ECO:0000256" key="1">
    <source>
        <dbReference type="ARBA" id="ARBA00009986"/>
    </source>
</evidence>
<dbReference type="InterPro" id="IPR016163">
    <property type="entry name" value="Ald_DH_C"/>
</dbReference>
<dbReference type="Proteomes" id="UP001064971">
    <property type="component" value="Plasmid pDAETH-1"/>
</dbReference>
<keyword evidence="2" id="KW-0560">Oxidoreductase</keyword>
<dbReference type="InterPro" id="IPR016161">
    <property type="entry name" value="Ald_DH/histidinol_DH"/>
</dbReference>
<evidence type="ECO:0000313" key="4">
    <source>
        <dbReference type="EMBL" id="BDP43881.1"/>
    </source>
</evidence>
<name>A0ABM8AJ97_9DEIO</name>
<sequence length="471" mass="50603">MLLGENWVDRAPQMDVRDPQDGRLIDRVPKATLLDVELALSVAWKARRIARALPTHERVQVLSLAAELIGGRQEMFARTIASEGIKTIREARKEAARCAATLRLCAEEARRLGGEIVNFDQRPGSEGRIGYWTREPVGVIVAITPFNDPLNLVAHKVGPAIAAGNAVIVKPHEQTPLSALGLAEVLREAGLPPGVLQVLTGDGTEIGPALVSDPRVRMVSFTGGVGTGQQIARLAGLKRLAMELGSNCPTLVMDDADLDLAVPSILSGAYWAAGQNCLHVQRVLVQDAVYAEVRSRLVEGARGYRVGDKLSEDTDMGPLVSEVSARRVETLVQEAVTAGATLLTGGTRDGAFFAPTLVENVAGDLRLYQEEVYGPVTVLERVDDYDEAVRRANSVSYGLQGAIFTGNVNLAFRAVRDLDCGAVIINDSTDYRVDGMPFGGVKDSGLGREGVQFTVREMSEVKLACFRVTPA</sequence>
<accession>A0ABM8AJ97</accession>
<dbReference type="Gene3D" id="3.40.605.10">
    <property type="entry name" value="Aldehyde Dehydrogenase, Chain A, domain 1"/>
    <property type="match status" value="1"/>
</dbReference>